<proteinExistence type="predicted"/>
<dbReference type="EMBL" id="CP025958">
    <property type="protein sequence ID" value="AWM36350.1"/>
    <property type="molecule type" value="Genomic_DNA"/>
</dbReference>
<evidence type="ECO:0000259" key="1">
    <source>
        <dbReference type="Pfam" id="PF01370"/>
    </source>
</evidence>
<dbReference type="Proteomes" id="UP000245802">
    <property type="component" value="Chromosome"/>
</dbReference>
<dbReference type="InterPro" id="IPR050177">
    <property type="entry name" value="Lipid_A_modif_metabolic_enz"/>
</dbReference>
<dbReference type="SUPFAM" id="SSF51735">
    <property type="entry name" value="NAD(P)-binding Rossmann-fold domains"/>
    <property type="match status" value="1"/>
</dbReference>
<dbReference type="InterPro" id="IPR036291">
    <property type="entry name" value="NAD(P)-bd_dom_sf"/>
</dbReference>
<gene>
    <name evidence="2" type="ORF">C1280_04505</name>
</gene>
<protein>
    <submittedName>
        <fullName evidence="2">NAD(P)-dependent oxidoreductase</fullName>
    </submittedName>
</protein>
<dbReference type="Pfam" id="PF01370">
    <property type="entry name" value="Epimerase"/>
    <property type="match status" value="1"/>
</dbReference>
<dbReference type="Gene3D" id="3.40.50.720">
    <property type="entry name" value="NAD(P)-binding Rossmann-like Domain"/>
    <property type="match status" value="1"/>
</dbReference>
<feature type="domain" description="NAD-dependent epimerase/dehydratase" evidence="1">
    <location>
        <begin position="5"/>
        <end position="227"/>
    </location>
</feature>
<accession>A0A2Z3H5X1</accession>
<dbReference type="PRINTS" id="PR01713">
    <property type="entry name" value="NUCEPIMERASE"/>
</dbReference>
<keyword evidence="3" id="KW-1185">Reference proteome</keyword>
<organism evidence="2 3">
    <name type="scientific">Gemmata obscuriglobus</name>
    <dbReference type="NCBI Taxonomy" id="114"/>
    <lineage>
        <taxon>Bacteria</taxon>
        <taxon>Pseudomonadati</taxon>
        <taxon>Planctomycetota</taxon>
        <taxon>Planctomycetia</taxon>
        <taxon>Gemmatales</taxon>
        <taxon>Gemmataceae</taxon>
        <taxon>Gemmata</taxon>
    </lineage>
</organism>
<dbReference type="RefSeq" id="WP_010043317.1">
    <property type="nucleotide sequence ID" value="NZ_CP025958.1"/>
</dbReference>
<dbReference type="PANTHER" id="PTHR43245">
    <property type="entry name" value="BIFUNCTIONAL POLYMYXIN RESISTANCE PROTEIN ARNA"/>
    <property type="match status" value="1"/>
</dbReference>
<dbReference type="KEGG" id="gog:C1280_04505"/>
<dbReference type="AlphaFoldDB" id="A0A2Z3H5X1"/>
<sequence length="302" mass="32242">MNRLLITGATGFIGAPAVRAARGHFEVHATARAPRAPVPDGVRFHRCDVLNAAEAEQLVADVRPTHLLHLAWVATPGVYWTTPENHRWAEASKRLLSAFVRNGGRRAVVTGSCAEYDWAAAGACRETDPPARPHTTYGRCKLAFGHWAETLGAARGVNVARARLFFLYGPHEHPARLVPSVARALLAGAPAACSAGTQVRDFLHVDDAADALVALTRAGLTGAVNVGSGTPVAVRDVIGRVAAACGRPELVRLGERDTPAAEPPLLVADVTRLRDELGWRPRIDLGTGLDETVGWWRANRAA</sequence>
<evidence type="ECO:0000313" key="3">
    <source>
        <dbReference type="Proteomes" id="UP000245802"/>
    </source>
</evidence>
<reference evidence="2 3" key="1">
    <citation type="submission" date="2018-01" db="EMBL/GenBank/DDBJ databases">
        <title>G. obscuriglobus.</title>
        <authorList>
            <person name="Franke J."/>
            <person name="Blomberg W."/>
            <person name="Selmecki A."/>
        </authorList>
    </citation>
    <scope>NUCLEOTIDE SEQUENCE [LARGE SCALE GENOMIC DNA]</scope>
    <source>
        <strain evidence="2 3">DSM 5831</strain>
    </source>
</reference>
<dbReference type="InterPro" id="IPR001509">
    <property type="entry name" value="Epimerase_deHydtase"/>
</dbReference>
<name>A0A2Z3H5X1_9BACT</name>
<dbReference type="PANTHER" id="PTHR43245:SF13">
    <property type="entry name" value="UDP-D-APIOSE_UDP-D-XYLOSE SYNTHASE 2"/>
    <property type="match status" value="1"/>
</dbReference>
<evidence type="ECO:0000313" key="2">
    <source>
        <dbReference type="EMBL" id="AWM36350.1"/>
    </source>
</evidence>
<dbReference type="OrthoDB" id="258549at2"/>